<evidence type="ECO:0000313" key="4">
    <source>
        <dbReference type="Proteomes" id="UP000053611"/>
    </source>
</evidence>
<feature type="region of interest" description="Disordered" evidence="1">
    <location>
        <begin position="14"/>
        <end position="40"/>
    </location>
</feature>
<reference evidence="3 4" key="1">
    <citation type="submission" date="2015-03" db="EMBL/GenBank/DDBJ databases">
        <title>Genomics and transcriptomics of the oil-accumulating basidiomycete yeast T. oleaginosus allow insights into substrate utilization and the diverse evolutionary trajectories of mating systems in fungi.</title>
        <authorList>
            <consortium name="DOE Joint Genome Institute"/>
            <person name="Kourist R."/>
            <person name="Kracht O."/>
            <person name="Bracharz F."/>
            <person name="Lipzen A."/>
            <person name="Nolan M."/>
            <person name="Ohm R."/>
            <person name="Grigoriev I."/>
            <person name="Sun S."/>
            <person name="Heitman J."/>
            <person name="Bruck T."/>
            <person name="Nowrousian M."/>
        </authorList>
    </citation>
    <scope>NUCLEOTIDE SEQUENCE [LARGE SCALE GENOMIC DNA]</scope>
    <source>
        <strain evidence="3 4">IBC0246</strain>
    </source>
</reference>
<evidence type="ECO:0000313" key="3">
    <source>
        <dbReference type="EMBL" id="KLT43930.1"/>
    </source>
</evidence>
<evidence type="ECO:0000256" key="1">
    <source>
        <dbReference type="SAM" id="MobiDB-lite"/>
    </source>
</evidence>
<keyword evidence="4" id="KW-1185">Reference proteome</keyword>
<dbReference type="GeneID" id="28987715"/>
<dbReference type="AlphaFoldDB" id="A0A0J0XS86"/>
<gene>
    <name evidence="3" type="ORF">CC85DRAFT_35168</name>
</gene>
<organism evidence="3 4">
    <name type="scientific">Cutaneotrichosporon oleaginosum</name>
    <dbReference type="NCBI Taxonomy" id="879819"/>
    <lineage>
        <taxon>Eukaryota</taxon>
        <taxon>Fungi</taxon>
        <taxon>Dikarya</taxon>
        <taxon>Basidiomycota</taxon>
        <taxon>Agaricomycotina</taxon>
        <taxon>Tremellomycetes</taxon>
        <taxon>Trichosporonales</taxon>
        <taxon>Trichosporonaceae</taxon>
        <taxon>Cutaneotrichosporon</taxon>
    </lineage>
</organism>
<dbReference type="Proteomes" id="UP000053611">
    <property type="component" value="Unassembled WGS sequence"/>
</dbReference>
<keyword evidence="2" id="KW-0812">Transmembrane</keyword>
<name>A0A0J0XS86_9TREE</name>
<keyword evidence="2" id="KW-0472">Membrane</keyword>
<feature type="transmembrane region" description="Helical" evidence="2">
    <location>
        <begin position="79"/>
        <end position="103"/>
    </location>
</feature>
<accession>A0A0J0XS86</accession>
<proteinExistence type="predicted"/>
<sequence>MQIVVVEVSTEAQASGDPAIGARPTTEAATSQEDSMRASCHLQHHDSTMVTNNKAAMDTNEAIAVDTSESGPEHPRQRLVVAVILVATGILSGLGSAFAYGVLLTRGE</sequence>
<protein>
    <submittedName>
        <fullName evidence="3">Uncharacterized protein</fullName>
    </submittedName>
</protein>
<keyword evidence="2" id="KW-1133">Transmembrane helix</keyword>
<dbReference type="EMBL" id="KQ087190">
    <property type="protein sequence ID" value="KLT43930.1"/>
    <property type="molecule type" value="Genomic_DNA"/>
</dbReference>
<evidence type="ECO:0000256" key="2">
    <source>
        <dbReference type="SAM" id="Phobius"/>
    </source>
</evidence>
<dbReference type="RefSeq" id="XP_018280421.1">
    <property type="nucleotide sequence ID" value="XM_018427112.1"/>
</dbReference>